<reference evidence="2 3" key="1">
    <citation type="submission" date="2019-04" db="EMBL/GenBank/DDBJ databases">
        <title>Kribbella sp. NEAU-THZ 27 nov., a novel actinomycete isolated from soil.</title>
        <authorList>
            <person name="Duan L."/>
        </authorList>
    </citation>
    <scope>NUCLEOTIDE SEQUENCE [LARGE SCALE GENOMIC DNA]</scope>
    <source>
        <strain evidence="3">NEAU-THZ27</strain>
    </source>
</reference>
<feature type="transmembrane region" description="Helical" evidence="1">
    <location>
        <begin position="47"/>
        <end position="67"/>
    </location>
</feature>
<keyword evidence="1" id="KW-0472">Membrane</keyword>
<evidence type="ECO:0000313" key="3">
    <source>
        <dbReference type="Proteomes" id="UP000305836"/>
    </source>
</evidence>
<proteinExistence type="predicted"/>
<dbReference type="Proteomes" id="UP000305836">
    <property type="component" value="Unassembled WGS sequence"/>
</dbReference>
<keyword evidence="1" id="KW-0812">Transmembrane</keyword>
<evidence type="ECO:0000256" key="1">
    <source>
        <dbReference type="SAM" id="Phobius"/>
    </source>
</evidence>
<protein>
    <recommendedName>
        <fullName evidence="4">PH domain-containing protein</fullName>
    </recommendedName>
</protein>
<sequence>MHRNGRVEFPLRRWAFGWVPVVPLLGTTAYLGLGLPEMLDDGGWRYVGYLIMVLYVGAAGVVVWQLVMQRPRVVVDRRGIHRGRWHFVAWSEISSIGAVSGPSLVRRLRVLPRDVRAKDLVLSQHHVNDLESFRVWLNDVLAEQRQLSQEGHLD</sequence>
<keyword evidence="1" id="KW-1133">Transmembrane helix</keyword>
<accession>A0A4U3LJE5</accession>
<gene>
    <name evidence="2" type="ORF">FDA38_34695</name>
</gene>
<keyword evidence="3" id="KW-1185">Reference proteome</keyword>
<dbReference type="OrthoDB" id="3824865at2"/>
<name>A0A4U3LJE5_9ACTN</name>
<dbReference type="RefSeq" id="WP_137258395.1">
    <property type="nucleotide sequence ID" value="NZ_JBHSPQ010000005.1"/>
</dbReference>
<dbReference type="EMBL" id="SZPZ01000005">
    <property type="protein sequence ID" value="TKK75542.1"/>
    <property type="molecule type" value="Genomic_DNA"/>
</dbReference>
<feature type="transmembrane region" description="Helical" evidence="1">
    <location>
        <begin position="15"/>
        <end position="35"/>
    </location>
</feature>
<evidence type="ECO:0008006" key="4">
    <source>
        <dbReference type="Google" id="ProtNLM"/>
    </source>
</evidence>
<comment type="caution">
    <text evidence="2">The sequence shown here is derived from an EMBL/GenBank/DDBJ whole genome shotgun (WGS) entry which is preliminary data.</text>
</comment>
<organism evidence="2 3">
    <name type="scientific">Kribbella jiaozuonensis</name>
    <dbReference type="NCBI Taxonomy" id="2575441"/>
    <lineage>
        <taxon>Bacteria</taxon>
        <taxon>Bacillati</taxon>
        <taxon>Actinomycetota</taxon>
        <taxon>Actinomycetes</taxon>
        <taxon>Propionibacteriales</taxon>
        <taxon>Kribbellaceae</taxon>
        <taxon>Kribbella</taxon>
    </lineage>
</organism>
<evidence type="ECO:0000313" key="2">
    <source>
        <dbReference type="EMBL" id="TKK75542.1"/>
    </source>
</evidence>
<dbReference type="AlphaFoldDB" id="A0A4U3LJE5"/>